<gene>
    <name evidence="5" type="ORF">BSAL_78585</name>
</gene>
<dbReference type="CDD" id="cd07302">
    <property type="entry name" value="CHD"/>
    <property type="match status" value="1"/>
</dbReference>
<feature type="region of interest" description="Disordered" evidence="1">
    <location>
        <begin position="1083"/>
        <end position="1114"/>
    </location>
</feature>
<dbReference type="OrthoDB" id="542522at2759"/>
<dbReference type="InterPro" id="IPR029787">
    <property type="entry name" value="Nucleotide_cyclase"/>
</dbReference>
<sequence>MQHRTLAVVFAAAALFLSCVTLVTARQQYIGTTNTPLLGGSTLTACNAASVNTSSCTSGMAVVAYRMRQYQATVPSEVWRHPNHYPLRGSTNRLCSMYPVTWAVNPLIFTYLGFKYVTTAPSLFTSTDHVGWEYFQNTSNFFITFASVLMAPYDKWFPTHKTYTVHQGIAYIVVDSNSLANTVDPFATITNLLSSFEMLDTVNGSIVYHADSLVSATTIYNSIGTIKPDVIFASVGAAASIIPTYKIGNTFIVTVYVTSTSISMVNLTIDDTTGKITNASGFVDDISAAVTTTGDALYYEQQAVMSTYAATITNLLSSFEMLDTVNGSIVYHADSLVSATTIYNSIGTIKPDVIFASVGAATSIIPTYKIGNTFIVTVYVTSTSLSMVNLTVDDTTGKITNASGFVDDISASITTTGDALYYEQQAVMNTYAAGANSNDPIVGSSGAMPVMRNGNYRLCIGGECPGGRLYAEAMRFVEGTDVALTSSGAFRGSGWPAGTFKISDVWAVSPFANQVCHLTLRGVSLYAVLNFSIALTTAPIPAVSTFGDRLLQTGGLKIVFNNLLNGTRLLSVKVLDKTTGRYEDLEATKLYTVACDSYLAQTFTPFPSLMAAKYDGEVSAVCSTVNLMQTEVVTYMANVSYFNTTSQGNLIIDNSSASSTKVFNLIQQQTDCVAGTVWVANLGACVDCPAGLTSTPGALNCAPESKSDTTKVIAIAVPVGVVGLALIIGYFVYSEREKRKNQRNIDYAPKSGEVVLMFTDIQDSTKLWGTCPASMSLSLDHHHRIIRECIADYKGYEVKTVGDCFMIACSSVEDSVSLALAIQDGLQKQQFPKAISAVYACKNEDDLDAVDDNAEDLADLDPLFNGLRVRIGMHCGVPDCVFDEVTRGYDYYGPPVNVAARVESTAKGGQINASRDLVSRISDQRNDIEIVFYNAVELKGVAGLTEILHIVPKNLSGRVAIYQQMAKDEKSESSTEESGTNDTMSMVSGGVNAQDAELVRKFVTYLAAAIKVMKPKAQHEVVRSIMKAWRVKVPSKELPIEDEIKLFAGRATKGIKRAEAMLGGLGGLGASMRRTSVLSTGLEASGKDMTIPPLDNGLPQHPDSNRGDAPSPTA</sequence>
<keyword evidence="2" id="KW-1133">Transmembrane helix</keyword>
<dbReference type="Proteomes" id="UP000051952">
    <property type="component" value="Unassembled WGS sequence"/>
</dbReference>
<evidence type="ECO:0000313" key="5">
    <source>
        <dbReference type="EMBL" id="CUG38129.1"/>
    </source>
</evidence>
<feature type="chain" id="PRO_5006621914" evidence="3">
    <location>
        <begin position="26"/>
        <end position="1114"/>
    </location>
</feature>
<dbReference type="SUPFAM" id="SSF55073">
    <property type="entry name" value="Nucleotide cyclase"/>
    <property type="match status" value="1"/>
</dbReference>
<keyword evidence="6" id="KW-1185">Reference proteome</keyword>
<dbReference type="Pfam" id="PF02872">
    <property type="entry name" value="5_nucleotid_C"/>
    <property type="match status" value="1"/>
</dbReference>
<keyword evidence="2" id="KW-0812">Transmembrane</keyword>
<dbReference type="GO" id="GO:0016787">
    <property type="term" value="F:hydrolase activity"/>
    <property type="evidence" value="ECO:0007669"/>
    <property type="project" value="InterPro"/>
</dbReference>
<evidence type="ECO:0000256" key="3">
    <source>
        <dbReference type="SAM" id="SignalP"/>
    </source>
</evidence>
<reference evidence="6" key="1">
    <citation type="submission" date="2015-09" db="EMBL/GenBank/DDBJ databases">
        <authorList>
            <consortium name="Pathogen Informatics"/>
        </authorList>
    </citation>
    <scope>NUCLEOTIDE SEQUENCE [LARGE SCALE GENOMIC DNA]</scope>
    <source>
        <strain evidence="6">Lake Konstanz</strain>
    </source>
</reference>
<dbReference type="InterPro" id="IPR036907">
    <property type="entry name" value="5'-Nucleotdase_C_sf"/>
</dbReference>
<dbReference type="SUPFAM" id="SSF55816">
    <property type="entry name" value="5'-nucleotidase (syn. UDP-sugar hydrolase), C-terminal domain"/>
    <property type="match status" value="1"/>
</dbReference>
<dbReference type="EMBL" id="CYKH01000780">
    <property type="protein sequence ID" value="CUG38129.1"/>
    <property type="molecule type" value="Genomic_DNA"/>
</dbReference>
<dbReference type="InterPro" id="IPR008334">
    <property type="entry name" value="5'-Nucleotdase_C"/>
</dbReference>
<feature type="transmembrane region" description="Helical" evidence="2">
    <location>
        <begin position="712"/>
        <end position="733"/>
    </location>
</feature>
<dbReference type="PROSITE" id="PS51257">
    <property type="entry name" value="PROKAR_LIPOPROTEIN"/>
    <property type="match status" value="1"/>
</dbReference>
<dbReference type="Gene3D" id="3.30.70.1230">
    <property type="entry name" value="Nucleotide cyclase"/>
    <property type="match status" value="1"/>
</dbReference>
<dbReference type="GO" id="GO:0009190">
    <property type="term" value="P:cyclic nucleotide biosynthetic process"/>
    <property type="evidence" value="ECO:0007669"/>
    <property type="project" value="InterPro"/>
</dbReference>
<evidence type="ECO:0000256" key="2">
    <source>
        <dbReference type="SAM" id="Phobius"/>
    </source>
</evidence>
<protein>
    <submittedName>
        <fullName evidence="5">Membrane-associated protein, putative</fullName>
    </submittedName>
</protein>
<dbReference type="SMART" id="SM00044">
    <property type="entry name" value="CYCc"/>
    <property type="match status" value="1"/>
</dbReference>
<dbReference type="PANTHER" id="PTHR43081">
    <property type="entry name" value="ADENYLATE CYCLASE, TERMINAL-DIFFERENTIATION SPECIFIC-RELATED"/>
    <property type="match status" value="1"/>
</dbReference>
<dbReference type="PANTHER" id="PTHR43081:SF1">
    <property type="entry name" value="ADENYLATE CYCLASE, TERMINAL-DIFFERENTIATION SPECIFIC"/>
    <property type="match status" value="1"/>
</dbReference>
<evidence type="ECO:0000259" key="4">
    <source>
        <dbReference type="PROSITE" id="PS50125"/>
    </source>
</evidence>
<accession>A0A0S4J3L5</accession>
<evidence type="ECO:0000256" key="1">
    <source>
        <dbReference type="SAM" id="MobiDB-lite"/>
    </source>
</evidence>
<organism evidence="5 6">
    <name type="scientific">Bodo saltans</name>
    <name type="common">Flagellated protozoan</name>
    <dbReference type="NCBI Taxonomy" id="75058"/>
    <lineage>
        <taxon>Eukaryota</taxon>
        <taxon>Discoba</taxon>
        <taxon>Euglenozoa</taxon>
        <taxon>Kinetoplastea</taxon>
        <taxon>Metakinetoplastina</taxon>
        <taxon>Eubodonida</taxon>
        <taxon>Bodonidae</taxon>
        <taxon>Bodo</taxon>
    </lineage>
</organism>
<evidence type="ECO:0000313" key="6">
    <source>
        <dbReference type="Proteomes" id="UP000051952"/>
    </source>
</evidence>
<dbReference type="Gene3D" id="3.90.780.10">
    <property type="entry name" value="5'-Nucleotidase, C-terminal domain"/>
    <property type="match status" value="1"/>
</dbReference>
<keyword evidence="2" id="KW-0472">Membrane</keyword>
<proteinExistence type="predicted"/>
<dbReference type="PROSITE" id="PS50125">
    <property type="entry name" value="GUANYLATE_CYCLASE_2"/>
    <property type="match status" value="1"/>
</dbReference>
<feature type="region of interest" description="Disordered" evidence="1">
    <location>
        <begin position="966"/>
        <end position="986"/>
    </location>
</feature>
<keyword evidence="3" id="KW-0732">Signal</keyword>
<feature type="domain" description="Guanylate cyclase" evidence="4">
    <location>
        <begin position="755"/>
        <end position="903"/>
    </location>
</feature>
<name>A0A0S4J3L5_BODSA</name>
<dbReference type="InterPro" id="IPR050697">
    <property type="entry name" value="Adenylyl/Guanylyl_Cyclase_3/4"/>
</dbReference>
<feature type="signal peptide" evidence="3">
    <location>
        <begin position="1"/>
        <end position="25"/>
    </location>
</feature>
<dbReference type="AlphaFoldDB" id="A0A0S4J3L5"/>
<dbReference type="Pfam" id="PF00211">
    <property type="entry name" value="Guanylate_cyc"/>
    <property type="match status" value="1"/>
</dbReference>
<dbReference type="InterPro" id="IPR001054">
    <property type="entry name" value="A/G_cyclase"/>
</dbReference>
<dbReference type="GO" id="GO:0035556">
    <property type="term" value="P:intracellular signal transduction"/>
    <property type="evidence" value="ECO:0007669"/>
    <property type="project" value="InterPro"/>
</dbReference>
<dbReference type="GO" id="GO:0009166">
    <property type="term" value="P:nucleotide catabolic process"/>
    <property type="evidence" value="ECO:0007669"/>
    <property type="project" value="InterPro"/>
</dbReference>
<dbReference type="VEuPathDB" id="TriTrypDB:BSAL_78585"/>